<gene>
    <name evidence="2" type="ORF">M3P19_02295</name>
</gene>
<dbReference type="InterPro" id="IPR016181">
    <property type="entry name" value="Acyl_CoA_acyltransferase"/>
</dbReference>
<protein>
    <submittedName>
        <fullName evidence="2">GNAT family N-acetyltransferase</fullName>
    </submittedName>
</protein>
<dbReference type="PROSITE" id="PS51186">
    <property type="entry name" value="GNAT"/>
    <property type="match status" value="1"/>
</dbReference>
<dbReference type="EMBL" id="JAMFMA010000001">
    <property type="protein sequence ID" value="MCL6272817.1"/>
    <property type="molecule type" value="Genomic_DNA"/>
</dbReference>
<evidence type="ECO:0000313" key="2">
    <source>
        <dbReference type="EMBL" id="MCL6272817.1"/>
    </source>
</evidence>
<organism evidence="2 3">
    <name type="scientific">Flagellimonas spongiicola</name>
    <dbReference type="NCBI Taxonomy" id="2942208"/>
    <lineage>
        <taxon>Bacteria</taxon>
        <taxon>Pseudomonadati</taxon>
        <taxon>Bacteroidota</taxon>
        <taxon>Flavobacteriia</taxon>
        <taxon>Flavobacteriales</taxon>
        <taxon>Flavobacteriaceae</taxon>
        <taxon>Flagellimonas</taxon>
    </lineage>
</organism>
<evidence type="ECO:0000259" key="1">
    <source>
        <dbReference type="PROSITE" id="PS51186"/>
    </source>
</evidence>
<dbReference type="InterPro" id="IPR052777">
    <property type="entry name" value="Acetyltransferase_Enz"/>
</dbReference>
<dbReference type="InterPro" id="IPR000182">
    <property type="entry name" value="GNAT_dom"/>
</dbReference>
<dbReference type="Pfam" id="PF00583">
    <property type="entry name" value="Acetyltransf_1"/>
    <property type="match status" value="1"/>
</dbReference>
<dbReference type="SUPFAM" id="SSF55729">
    <property type="entry name" value="Acyl-CoA N-acyltransferases (Nat)"/>
    <property type="match status" value="1"/>
</dbReference>
<feature type="domain" description="N-acetyltransferase" evidence="1">
    <location>
        <begin position="1"/>
        <end position="154"/>
    </location>
</feature>
<evidence type="ECO:0000313" key="3">
    <source>
        <dbReference type="Proteomes" id="UP001203607"/>
    </source>
</evidence>
<dbReference type="Gene3D" id="3.40.630.30">
    <property type="match status" value="1"/>
</dbReference>
<name>A0ABT0PN45_9FLAO</name>
<dbReference type="Proteomes" id="UP001203607">
    <property type="component" value="Unassembled WGS sequence"/>
</dbReference>
<dbReference type="PANTHER" id="PTHR43305:SF1">
    <property type="entry name" value="FAMILY N-ACETYLTRANSFERASE, PUTATIVE (AFU_ORTHOLOGUE AFUA_2G01380)-RELATED"/>
    <property type="match status" value="1"/>
</dbReference>
<dbReference type="CDD" id="cd04301">
    <property type="entry name" value="NAT_SF"/>
    <property type="match status" value="1"/>
</dbReference>
<proteinExistence type="predicted"/>
<comment type="caution">
    <text evidence="2">The sequence shown here is derived from an EMBL/GenBank/DDBJ whole genome shotgun (WGS) entry which is preliminary data.</text>
</comment>
<accession>A0ABT0PN45</accession>
<dbReference type="PANTHER" id="PTHR43305">
    <property type="entry name" value="FAMILY N-ACETYLTRANSFERASE, PUTATIVE (AFU_ORTHOLOGUE AFUA_2G01380)-RELATED"/>
    <property type="match status" value="1"/>
</dbReference>
<sequence>MTIDNYSENNKSDFERIWVDWLLNTMGIEPQQEDLEDVQNPIKNYIKQGGMVFYANKGKSCLGVVAVKRLNELEYEFCKLVVTKEARGMGLGKMLVQKCLDYVIAVGGTALYLQSFHKLEIAVIMYQKMGFLDCPAPKGMLVVDRTEIIMKKEL</sequence>
<dbReference type="RefSeq" id="WP_249655999.1">
    <property type="nucleotide sequence ID" value="NZ_JAMFMA010000001.1"/>
</dbReference>
<keyword evidence="3" id="KW-1185">Reference proteome</keyword>
<reference evidence="2 3" key="1">
    <citation type="submission" date="2022-05" db="EMBL/GenBank/DDBJ databases">
        <authorList>
            <person name="Park J.-S."/>
        </authorList>
    </citation>
    <scope>NUCLEOTIDE SEQUENCE [LARGE SCALE GENOMIC DNA]</scope>
    <source>
        <strain evidence="2 3">2012CJ35-5</strain>
    </source>
</reference>